<dbReference type="GO" id="GO:0052913">
    <property type="term" value="F:16S rRNA (guanine(966)-N(2))-methyltransferase activity"/>
    <property type="evidence" value="ECO:0007669"/>
    <property type="project" value="UniProtKB-EC"/>
</dbReference>
<evidence type="ECO:0000313" key="3">
    <source>
        <dbReference type="EMBL" id="HGB31104.1"/>
    </source>
</evidence>
<gene>
    <name evidence="3" type="primary">rsmD</name>
    <name evidence="3" type="ORF">ENV35_04435</name>
</gene>
<dbReference type="EC" id="2.1.1.171" evidence="3"/>
<dbReference type="PANTHER" id="PTHR43542:SF1">
    <property type="entry name" value="METHYLTRANSFERASE"/>
    <property type="match status" value="1"/>
</dbReference>
<dbReference type="SUPFAM" id="SSF53335">
    <property type="entry name" value="S-adenosyl-L-methionine-dependent methyltransferases"/>
    <property type="match status" value="1"/>
</dbReference>
<keyword evidence="2 3" id="KW-0808">Transferase</keyword>
<comment type="caution">
    <text evidence="3">The sequence shown here is derived from an EMBL/GenBank/DDBJ whole genome shotgun (WGS) entry which is preliminary data.</text>
</comment>
<dbReference type="CDD" id="cd02440">
    <property type="entry name" value="AdoMet_MTases"/>
    <property type="match status" value="1"/>
</dbReference>
<reference evidence="3" key="1">
    <citation type="journal article" date="2020" name="mSystems">
        <title>Genome- and Community-Level Interaction Insights into Carbon Utilization and Element Cycling Functions of Hydrothermarchaeota in Hydrothermal Sediment.</title>
        <authorList>
            <person name="Zhou Z."/>
            <person name="Liu Y."/>
            <person name="Xu W."/>
            <person name="Pan J."/>
            <person name="Luo Z.H."/>
            <person name="Li M."/>
        </authorList>
    </citation>
    <scope>NUCLEOTIDE SEQUENCE [LARGE SCALE GENOMIC DNA]</scope>
    <source>
        <strain evidence="3">SpSt-751</strain>
    </source>
</reference>
<dbReference type="Gene3D" id="3.40.50.150">
    <property type="entry name" value="Vaccinia Virus protein VP39"/>
    <property type="match status" value="1"/>
</dbReference>
<sequence>MSSEVRISGGYLKGQTIKTLRKGNYRITMEQVRNSIFNILDEKIKDCNFLDLFAGSGIVGIEALSYGAKKALFVEKHRPAVILIRENLKKLGLENRADVYLDDVFTFLRKNPYETFDIIFADPPYELGKKINHVVKYVEENKWLKEDGVLIIEHHKKTELLKEYNSLVLIFYKNYGETALSFYSYKGVNT</sequence>
<proteinExistence type="predicted"/>
<dbReference type="InterPro" id="IPR029063">
    <property type="entry name" value="SAM-dependent_MTases_sf"/>
</dbReference>
<dbReference type="GO" id="GO:0003676">
    <property type="term" value="F:nucleic acid binding"/>
    <property type="evidence" value="ECO:0007669"/>
    <property type="project" value="InterPro"/>
</dbReference>
<dbReference type="Pfam" id="PF03602">
    <property type="entry name" value="Cons_hypoth95"/>
    <property type="match status" value="1"/>
</dbReference>
<accession>A0A7C3SQY2</accession>
<evidence type="ECO:0000256" key="1">
    <source>
        <dbReference type="ARBA" id="ARBA00022603"/>
    </source>
</evidence>
<organism evidence="3">
    <name type="scientific">Dictyoglomus turgidum</name>
    <dbReference type="NCBI Taxonomy" id="513050"/>
    <lineage>
        <taxon>Bacteria</taxon>
        <taxon>Pseudomonadati</taxon>
        <taxon>Dictyoglomota</taxon>
        <taxon>Dictyoglomia</taxon>
        <taxon>Dictyoglomales</taxon>
        <taxon>Dictyoglomaceae</taxon>
        <taxon>Dictyoglomus</taxon>
    </lineage>
</organism>
<dbReference type="NCBIfam" id="TIGR00095">
    <property type="entry name" value="16S rRNA (guanine(966)-N(2))-methyltransferase RsmD"/>
    <property type="match status" value="1"/>
</dbReference>
<dbReference type="PANTHER" id="PTHR43542">
    <property type="entry name" value="METHYLTRANSFERASE"/>
    <property type="match status" value="1"/>
</dbReference>
<dbReference type="InterPro" id="IPR002052">
    <property type="entry name" value="DNA_methylase_N6_adenine_CS"/>
</dbReference>
<dbReference type="PIRSF" id="PIRSF004553">
    <property type="entry name" value="CHP00095"/>
    <property type="match status" value="1"/>
</dbReference>
<dbReference type="InterPro" id="IPR004398">
    <property type="entry name" value="RNA_MeTrfase_RsmD"/>
</dbReference>
<dbReference type="EMBL" id="DTGA01000102">
    <property type="protein sequence ID" value="HGB31104.1"/>
    <property type="molecule type" value="Genomic_DNA"/>
</dbReference>
<dbReference type="AlphaFoldDB" id="A0A7C3SQY2"/>
<protein>
    <submittedName>
        <fullName evidence="3">16S rRNA (Guanine(966)-N(2))-methyltransferase RsmD</fullName>
        <ecNumber evidence="3">2.1.1.171</ecNumber>
    </submittedName>
</protein>
<keyword evidence="1 3" id="KW-0489">Methyltransferase</keyword>
<name>A0A7C3SQY2_9BACT</name>
<evidence type="ECO:0000256" key="2">
    <source>
        <dbReference type="ARBA" id="ARBA00022679"/>
    </source>
</evidence>
<dbReference type="PROSITE" id="PS00092">
    <property type="entry name" value="N6_MTASE"/>
    <property type="match status" value="1"/>
</dbReference>